<evidence type="ECO:0000256" key="6">
    <source>
        <dbReference type="SAM" id="Phobius"/>
    </source>
</evidence>
<evidence type="ECO:0000313" key="9">
    <source>
        <dbReference type="Proteomes" id="UP000790347"/>
    </source>
</evidence>
<keyword evidence="8" id="KW-0675">Receptor</keyword>
<evidence type="ECO:0000256" key="3">
    <source>
        <dbReference type="ARBA" id="ARBA00022692"/>
    </source>
</evidence>
<dbReference type="GO" id="GO:0008528">
    <property type="term" value="F:G protein-coupled peptide receptor activity"/>
    <property type="evidence" value="ECO:0007669"/>
    <property type="project" value="InterPro"/>
</dbReference>
<dbReference type="InterPro" id="IPR019427">
    <property type="entry name" value="7TM_GPCR_serpentine_rcpt_Srw"/>
</dbReference>
<dbReference type="GO" id="GO:0005886">
    <property type="term" value="C:plasma membrane"/>
    <property type="evidence" value="ECO:0007669"/>
    <property type="project" value="TreeGrafter"/>
</dbReference>
<dbReference type="InterPro" id="IPR000276">
    <property type="entry name" value="GPCR_Rhodpsn"/>
</dbReference>
<sequence>MTNESSIILLLQYENNNNNNGSNTNNEQMTIRLLQTTMTNITVSLYHSLVNEPNQMIDDRDIVNVLAPLNQTTMINMTTITELNKNNNKLIYDFDPNAFYGEIFHRLNYEYRNIHGYLSLVVCVFGIIANVLNIIVLTRKNMESPTNTILTGMAVSDLLVIASFLPYVIHNYIRTEVPEEQMYNYGWAVFTLFHAHNTVLFHTISIWLTVLLAVWRFITVRTPLRTRSMLTIGRARLYILLVYLIVPVFCIPVFITFTIHPIPAMNPQKNISIYTVDIVKLEGKNHELLEKITFWVFSVFMKLIPCGLLTCITLALIRILIEARKRKERLLKGNFAITSMNNSNNNNNRLQSKSINQHFK</sequence>
<evidence type="ECO:0000256" key="4">
    <source>
        <dbReference type="ARBA" id="ARBA00022989"/>
    </source>
</evidence>
<dbReference type="InterPro" id="IPR053219">
    <property type="entry name" value="GPCR_Dmsr-1"/>
</dbReference>
<dbReference type="Pfam" id="PF10324">
    <property type="entry name" value="7TM_GPCR_Srw"/>
    <property type="match status" value="1"/>
</dbReference>
<dbReference type="Gene3D" id="1.20.1070.10">
    <property type="entry name" value="Rhodopsin 7-helix transmembrane proteins"/>
    <property type="match status" value="1"/>
</dbReference>
<keyword evidence="5 6" id="KW-0472">Membrane</keyword>
<feature type="transmembrane region" description="Helical" evidence="6">
    <location>
        <begin position="238"/>
        <end position="259"/>
    </location>
</feature>
<feature type="transmembrane region" description="Helical" evidence="6">
    <location>
        <begin position="294"/>
        <end position="321"/>
    </location>
</feature>
<dbReference type="SUPFAM" id="SSF81321">
    <property type="entry name" value="Family A G protein-coupled receptor-like"/>
    <property type="match status" value="1"/>
</dbReference>
<feature type="transmembrane region" description="Helical" evidence="6">
    <location>
        <begin position="199"/>
        <end position="218"/>
    </location>
</feature>
<reference evidence="8" key="1">
    <citation type="submission" date="2013-05" db="EMBL/GenBank/DDBJ databases">
        <authorList>
            <person name="Yim A.K.Y."/>
            <person name="Chan T.F."/>
            <person name="Ji K.M."/>
            <person name="Liu X.Y."/>
            <person name="Zhou J.W."/>
            <person name="Li R.Q."/>
            <person name="Yang K.Y."/>
            <person name="Li J."/>
            <person name="Li M."/>
            <person name="Law P.T.W."/>
            <person name="Wu Y.L."/>
            <person name="Cai Z.L."/>
            <person name="Qin H."/>
            <person name="Bao Y."/>
            <person name="Leung R.K.K."/>
            <person name="Ng P.K.S."/>
            <person name="Zou J."/>
            <person name="Zhong X.J."/>
            <person name="Ran P.X."/>
            <person name="Zhong N.S."/>
            <person name="Liu Z.G."/>
            <person name="Tsui S.K.W."/>
        </authorList>
    </citation>
    <scope>NUCLEOTIDE SEQUENCE</scope>
    <source>
        <strain evidence="8">Derf</strain>
        <tissue evidence="8">Whole organism</tissue>
    </source>
</reference>
<comment type="similarity">
    <text evidence="2">Belongs to the G-protein coupled receptor 1 family.</text>
</comment>
<dbReference type="InterPro" id="IPR017452">
    <property type="entry name" value="GPCR_Rhodpsn_7TM"/>
</dbReference>
<feature type="domain" description="G-protein coupled receptors family 1 profile" evidence="7">
    <location>
        <begin position="129"/>
        <end position="360"/>
    </location>
</feature>
<evidence type="ECO:0000259" key="7">
    <source>
        <dbReference type="PROSITE" id="PS50262"/>
    </source>
</evidence>
<gene>
    <name evidence="8" type="primary">dmsr-8</name>
    <name evidence="8" type="ORF">DERF_009442</name>
</gene>
<comment type="subcellular location">
    <subcellularLocation>
        <location evidence="1">Membrane</location>
    </subcellularLocation>
</comment>
<proteinExistence type="inferred from homology"/>
<dbReference type="EMBL" id="ASGP02000004">
    <property type="protein sequence ID" value="KAH9510952.1"/>
    <property type="molecule type" value="Genomic_DNA"/>
</dbReference>
<comment type="caution">
    <text evidence="8">The sequence shown here is derived from an EMBL/GenBank/DDBJ whole genome shotgun (WGS) entry which is preliminary data.</text>
</comment>
<dbReference type="PANTHER" id="PTHR46273:SF4">
    <property type="entry name" value="AT19640P"/>
    <property type="match status" value="1"/>
</dbReference>
<reference evidence="8" key="2">
    <citation type="journal article" date="2022" name="Res Sq">
        <title>Comparative Genomics Reveals Insights into the Divergent Evolution of Astigmatic Mites and Household Pest Adaptations.</title>
        <authorList>
            <person name="Xiong Q."/>
            <person name="Wan A.T.-Y."/>
            <person name="Liu X.-Y."/>
            <person name="Fung C.S.-H."/>
            <person name="Xiao X."/>
            <person name="Malainual N."/>
            <person name="Hou J."/>
            <person name="Wang L."/>
            <person name="Wang M."/>
            <person name="Yang K."/>
            <person name="Cui Y."/>
            <person name="Leung E."/>
            <person name="Nong W."/>
            <person name="Shin S.-K."/>
            <person name="Au S."/>
            <person name="Jeong K.Y."/>
            <person name="Chew F.T."/>
            <person name="Hui J."/>
            <person name="Leung T.F."/>
            <person name="Tungtrongchitr A."/>
            <person name="Zhong N."/>
            <person name="Liu Z."/>
            <person name="Tsui S."/>
        </authorList>
    </citation>
    <scope>NUCLEOTIDE SEQUENCE</scope>
    <source>
        <strain evidence="8">Derf</strain>
        <tissue evidence="8">Whole organism</tissue>
    </source>
</reference>
<keyword evidence="9" id="KW-1185">Reference proteome</keyword>
<dbReference type="AlphaFoldDB" id="A0A922L1H9"/>
<feature type="transmembrane region" description="Helical" evidence="6">
    <location>
        <begin position="114"/>
        <end position="137"/>
    </location>
</feature>
<evidence type="ECO:0000256" key="2">
    <source>
        <dbReference type="ARBA" id="ARBA00010663"/>
    </source>
</evidence>
<evidence type="ECO:0000313" key="8">
    <source>
        <dbReference type="EMBL" id="KAH9510952.1"/>
    </source>
</evidence>
<keyword evidence="4 6" id="KW-1133">Transmembrane helix</keyword>
<evidence type="ECO:0000256" key="5">
    <source>
        <dbReference type="ARBA" id="ARBA00023136"/>
    </source>
</evidence>
<accession>A0A922L1H9</accession>
<dbReference type="Proteomes" id="UP000790347">
    <property type="component" value="Unassembled WGS sequence"/>
</dbReference>
<protein>
    <submittedName>
        <fullName evidence="8">G-protein coupled receptor</fullName>
    </submittedName>
</protein>
<dbReference type="PRINTS" id="PR00237">
    <property type="entry name" value="GPCRRHODOPSN"/>
</dbReference>
<name>A0A922L1H9_DERFA</name>
<dbReference type="PROSITE" id="PS50262">
    <property type="entry name" value="G_PROTEIN_RECEP_F1_2"/>
    <property type="match status" value="1"/>
</dbReference>
<keyword evidence="3 6" id="KW-0812">Transmembrane</keyword>
<feature type="transmembrane region" description="Helical" evidence="6">
    <location>
        <begin position="149"/>
        <end position="169"/>
    </location>
</feature>
<dbReference type="CDD" id="cd14978">
    <property type="entry name" value="7tmA_FMRFamide_R-like"/>
    <property type="match status" value="1"/>
</dbReference>
<organism evidence="8 9">
    <name type="scientific">Dermatophagoides farinae</name>
    <name type="common">American house dust mite</name>
    <dbReference type="NCBI Taxonomy" id="6954"/>
    <lineage>
        <taxon>Eukaryota</taxon>
        <taxon>Metazoa</taxon>
        <taxon>Ecdysozoa</taxon>
        <taxon>Arthropoda</taxon>
        <taxon>Chelicerata</taxon>
        <taxon>Arachnida</taxon>
        <taxon>Acari</taxon>
        <taxon>Acariformes</taxon>
        <taxon>Sarcoptiformes</taxon>
        <taxon>Astigmata</taxon>
        <taxon>Psoroptidia</taxon>
        <taxon>Analgoidea</taxon>
        <taxon>Pyroglyphidae</taxon>
        <taxon>Dermatophagoidinae</taxon>
        <taxon>Dermatophagoides</taxon>
    </lineage>
</organism>
<evidence type="ECO:0000256" key="1">
    <source>
        <dbReference type="ARBA" id="ARBA00004370"/>
    </source>
</evidence>
<dbReference type="PANTHER" id="PTHR46273">
    <property type="entry name" value="MYOSUPPRESSIN RECEPTOR 1, ISOFORM B-RELATED"/>
    <property type="match status" value="1"/>
</dbReference>